<dbReference type="RefSeq" id="WP_084147404.1">
    <property type="nucleotide sequence ID" value="NZ_CP028426.1"/>
</dbReference>
<reference evidence="3" key="2">
    <citation type="journal article" date="2022" name="Sci. Rep.">
        <title>In silico prediction of the enzymes involved in the degradation of the herbicide molinate by Gulosibacter molinativorax ON4T.</title>
        <authorList>
            <person name="Lopes A.R."/>
            <person name="Bunin E."/>
            <person name="Viana A.T."/>
            <person name="Froufe H."/>
            <person name="Munoz-Merida A."/>
            <person name="Pinho D."/>
            <person name="Figueiredo J."/>
            <person name="Barroso C."/>
            <person name="Vaz-Moreira I."/>
            <person name="Bellanger X."/>
            <person name="Egas C."/>
            <person name="Nunes O.C."/>
        </authorList>
    </citation>
    <scope>NUCLEOTIDE SEQUENCE</scope>
    <source>
        <strain evidence="3">ON4</strain>
    </source>
</reference>
<dbReference type="PANTHER" id="PTHR47505">
    <property type="entry name" value="DNA UTILIZATION PROTEIN YHGH"/>
    <property type="match status" value="1"/>
</dbReference>
<accession>A0ABT7CBL6</accession>
<feature type="domain" description="Phosphoribosyltransferase" evidence="2">
    <location>
        <begin position="111"/>
        <end position="235"/>
    </location>
</feature>
<organism evidence="3 4">
    <name type="scientific">Gulosibacter molinativorax</name>
    <dbReference type="NCBI Taxonomy" id="256821"/>
    <lineage>
        <taxon>Bacteria</taxon>
        <taxon>Bacillati</taxon>
        <taxon>Actinomycetota</taxon>
        <taxon>Actinomycetes</taxon>
        <taxon>Micrococcales</taxon>
        <taxon>Microbacteriaceae</taxon>
        <taxon>Gulosibacter</taxon>
    </lineage>
</organism>
<reference evidence="3" key="1">
    <citation type="submission" date="2018-03" db="EMBL/GenBank/DDBJ databases">
        <authorList>
            <person name="Nunes O.C."/>
            <person name="Lopes A.R."/>
            <person name="Froufe H."/>
            <person name="Munoz-Merida A."/>
            <person name="Barroso C."/>
            <person name="Egas C."/>
        </authorList>
    </citation>
    <scope>NUCLEOTIDE SEQUENCE</scope>
    <source>
        <strain evidence="3">ON4</strain>
    </source>
</reference>
<dbReference type="Gene3D" id="3.40.50.2020">
    <property type="match status" value="1"/>
</dbReference>
<dbReference type="CDD" id="cd06223">
    <property type="entry name" value="PRTases_typeI"/>
    <property type="match status" value="1"/>
</dbReference>
<evidence type="ECO:0000259" key="2">
    <source>
        <dbReference type="Pfam" id="PF00156"/>
    </source>
</evidence>
<dbReference type="PANTHER" id="PTHR47505:SF1">
    <property type="entry name" value="DNA UTILIZATION PROTEIN YHGH"/>
    <property type="match status" value="1"/>
</dbReference>
<keyword evidence="3" id="KW-0808">Transferase</keyword>
<evidence type="ECO:0000313" key="3">
    <source>
        <dbReference type="EMBL" id="MDJ1372557.1"/>
    </source>
</evidence>
<comment type="similarity">
    <text evidence="1">Belongs to the ComF/GntX family.</text>
</comment>
<gene>
    <name evidence="3" type="ORF">C7K25_14505</name>
</gene>
<dbReference type="InterPro" id="IPR000836">
    <property type="entry name" value="PRTase_dom"/>
</dbReference>
<dbReference type="InterPro" id="IPR029057">
    <property type="entry name" value="PRTase-like"/>
</dbReference>
<dbReference type="GO" id="GO:0016757">
    <property type="term" value="F:glycosyltransferase activity"/>
    <property type="evidence" value="ECO:0007669"/>
    <property type="project" value="UniProtKB-KW"/>
</dbReference>
<dbReference type="Pfam" id="PF00156">
    <property type="entry name" value="Pribosyltran"/>
    <property type="match status" value="1"/>
</dbReference>
<evidence type="ECO:0000313" key="4">
    <source>
        <dbReference type="Proteomes" id="UP001170379"/>
    </source>
</evidence>
<evidence type="ECO:0000256" key="1">
    <source>
        <dbReference type="ARBA" id="ARBA00008007"/>
    </source>
</evidence>
<protein>
    <submittedName>
        <fullName evidence="3">Phosphoribosyltransferase</fullName>
    </submittedName>
</protein>
<dbReference type="Proteomes" id="UP001170379">
    <property type="component" value="Unassembled WGS sequence"/>
</dbReference>
<dbReference type="EMBL" id="PXVD01000030">
    <property type="protein sequence ID" value="MDJ1372557.1"/>
    <property type="molecule type" value="Genomic_DNA"/>
</dbReference>
<dbReference type="InterPro" id="IPR051910">
    <property type="entry name" value="ComF/GntX_DNA_util-trans"/>
</dbReference>
<name>A0ABT7CBL6_9MICO</name>
<comment type="caution">
    <text evidence="3">The sequence shown here is derived from an EMBL/GenBank/DDBJ whole genome shotgun (WGS) entry which is preliminary data.</text>
</comment>
<proteinExistence type="inferred from homology"/>
<dbReference type="SUPFAM" id="SSF53271">
    <property type="entry name" value="PRTase-like"/>
    <property type="match status" value="1"/>
</dbReference>
<keyword evidence="4" id="KW-1185">Reference proteome</keyword>
<sequence>MKSKLKPVLDALAMLFPVRCGGCGKNDTRLCRECLDALGCAVDPQGMWLPGAELDHERDAPLRDDERVAPLRVITAMPYEPVLQHVLDAFKERGRADLAKELAELLRFSLRRVGELLPQRDGDRTEPILLVPVPSRRAARARRGYDHIQLLLERAVPNARPVDALRHARAVADQSTLGRDARASNLHGALVAHDLVRGHRCVIVDDLVTTGATLAEAARALEAAHANVLGAVAIARVELKYHTH</sequence>
<keyword evidence="3" id="KW-0328">Glycosyltransferase</keyword>